<dbReference type="GO" id="GO:0016020">
    <property type="term" value="C:membrane"/>
    <property type="evidence" value="ECO:0007669"/>
    <property type="project" value="UniProtKB-SubCell"/>
</dbReference>
<evidence type="ECO:0000256" key="1">
    <source>
        <dbReference type="ARBA" id="ARBA00004479"/>
    </source>
</evidence>
<dbReference type="PANTHER" id="PTHR48006:SF68">
    <property type="entry name" value="PROTEIN KINASE DOMAIN-CONTAINING PROTEIN"/>
    <property type="match status" value="1"/>
</dbReference>
<keyword evidence="3" id="KW-1185">Reference proteome</keyword>
<reference evidence="2 3" key="1">
    <citation type="submission" date="2019-06" db="EMBL/GenBank/DDBJ databases">
        <title>WGS assembly of Gossypium darwinii.</title>
        <authorList>
            <person name="Chen Z.J."/>
            <person name="Sreedasyam A."/>
            <person name="Ando A."/>
            <person name="Song Q."/>
            <person name="De L."/>
            <person name="Hulse-Kemp A."/>
            <person name="Ding M."/>
            <person name="Ye W."/>
            <person name="Kirkbride R."/>
            <person name="Jenkins J."/>
            <person name="Plott C."/>
            <person name="Lovell J."/>
            <person name="Lin Y.-M."/>
            <person name="Vaughn R."/>
            <person name="Liu B."/>
            <person name="Li W."/>
            <person name="Simpson S."/>
            <person name="Scheffler B."/>
            <person name="Saski C."/>
            <person name="Grover C."/>
            <person name="Hu G."/>
            <person name="Conover J."/>
            <person name="Carlson J."/>
            <person name="Shu S."/>
            <person name="Boston L."/>
            <person name="Williams M."/>
            <person name="Peterson D."/>
            <person name="Mcgee K."/>
            <person name="Jones D."/>
            <person name="Wendel J."/>
            <person name="Stelly D."/>
            <person name="Grimwood J."/>
            <person name="Schmutz J."/>
        </authorList>
    </citation>
    <scope>NUCLEOTIDE SEQUENCE [LARGE SCALE GENOMIC DNA]</scope>
    <source>
        <strain evidence="2">1808015.09</strain>
    </source>
</reference>
<name>A0A5D2B7R1_GOSDA</name>
<dbReference type="InterPro" id="IPR051824">
    <property type="entry name" value="LRR_Rcpt-Like_S/T_Kinase"/>
</dbReference>
<dbReference type="PANTHER" id="PTHR48006">
    <property type="entry name" value="LEUCINE-RICH REPEAT-CONTAINING PROTEIN DDB_G0281931-RELATED"/>
    <property type="match status" value="1"/>
</dbReference>
<accession>A0A5D2B7R1</accession>
<dbReference type="InterPro" id="IPR032675">
    <property type="entry name" value="LRR_dom_sf"/>
</dbReference>
<evidence type="ECO:0000313" key="3">
    <source>
        <dbReference type="Proteomes" id="UP000323506"/>
    </source>
</evidence>
<dbReference type="EMBL" id="CM017709">
    <property type="protein sequence ID" value="TYG52133.1"/>
    <property type="molecule type" value="Genomic_DNA"/>
</dbReference>
<protein>
    <recommendedName>
        <fullName evidence="4">Leucine-rich repeat-containing N-terminal plant-type domain-containing protein</fullName>
    </recommendedName>
</protein>
<sequence>MKALKAIGKKIEKKDWDFGIDPCSGKGNWMAKGDGNEGFESIVICNCSFNNNKTCHVVSISLTALNISATLPPDFSKFRHLKVLDLSRNYFTGTIPREWTTLKLETLSFMGNRLSGPFPKVLTNITSLTNLSIEGNNFSGSIPPEIGKLINLQKLTLSSNAFSGELPVELAKLIYLTDMKDT</sequence>
<comment type="subcellular location">
    <subcellularLocation>
        <location evidence="1">Membrane</location>
        <topology evidence="1">Single-pass type I membrane protein</topology>
    </subcellularLocation>
</comment>
<proteinExistence type="predicted"/>
<dbReference type="InterPro" id="IPR001611">
    <property type="entry name" value="Leu-rich_rpt"/>
</dbReference>
<dbReference type="Proteomes" id="UP000323506">
    <property type="component" value="Chromosome D09"/>
</dbReference>
<dbReference type="AlphaFoldDB" id="A0A5D2B7R1"/>
<dbReference type="SUPFAM" id="SSF52058">
    <property type="entry name" value="L domain-like"/>
    <property type="match status" value="1"/>
</dbReference>
<gene>
    <name evidence="2" type="ORF">ES288_D09G003800v1</name>
</gene>
<evidence type="ECO:0000313" key="2">
    <source>
        <dbReference type="EMBL" id="TYG52133.1"/>
    </source>
</evidence>
<dbReference type="Gene3D" id="3.80.10.10">
    <property type="entry name" value="Ribonuclease Inhibitor"/>
    <property type="match status" value="1"/>
</dbReference>
<evidence type="ECO:0008006" key="4">
    <source>
        <dbReference type="Google" id="ProtNLM"/>
    </source>
</evidence>
<dbReference type="Pfam" id="PF00560">
    <property type="entry name" value="LRR_1"/>
    <property type="match status" value="4"/>
</dbReference>
<organism evidence="2 3">
    <name type="scientific">Gossypium darwinii</name>
    <name type="common">Darwin's cotton</name>
    <name type="synonym">Gossypium barbadense var. darwinii</name>
    <dbReference type="NCBI Taxonomy" id="34276"/>
    <lineage>
        <taxon>Eukaryota</taxon>
        <taxon>Viridiplantae</taxon>
        <taxon>Streptophyta</taxon>
        <taxon>Embryophyta</taxon>
        <taxon>Tracheophyta</taxon>
        <taxon>Spermatophyta</taxon>
        <taxon>Magnoliopsida</taxon>
        <taxon>eudicotyledons</taxon>
        <taxon>Gunneridae</taxon>
        <taxon>Pentapetalae</taxon>
        <taxon>rosids</taxon>
        <taxon>malvids</taxon>
        <taxon>Malvales</taxon>
        <taxon>Malvaceae</taxon>
        <taxon>Malvoideae</taxon>
        <taxon>Gossypium</taxon>
    </lineage>
</organism>
<dbReference type="FunFam" id="3.80.10.10:FF:000452">
    <property type="entry name" value="Probable LRR receptor-like serine/threonine-protein kinase RFK1"/>
    <property type="match status" value="1"/>
</dbReference>